<gene>
    <name evidence="1" type="ORF">AWC02_10070</name>
</gene>
<evidence type="ECO:0000313" key="2">
    <source>
        <dbReference type="Proteomes" id="UP000193465"/>
    </source>
</evidence>
<name>A0A1X1TRF4_9MYCO</name>
<accession>A0A1X1TRF4</accession>
<dbReference type="EMBL" id="LQOT01000033">
    <property type="protein sequence ID" value="ORV47039.1"/>
    <property type="molecule type" value="Genomic_DNA"/>
</dbReference>
<dbReference type="STRING" id="188915.AWC02_10070"/>
<reference evidence="1 2" key="1">
    <citation type="submission" date="2016-01" db="EMBL/GenBank/DDBJ databases">
        <title>The new phylogeny of the genus Mycobacterium.</title>
        <authorList>
            <person name="Tarcisio F."/>
            <person name="Conor M."/>
            <person name="Antonella G."/>
            <person name="Elisabetta G."/>
            <person name="Giulia F.S."/>
            <person name="Sara T."/>
            <person name="Anna F."/>
            <person name="Clotilde B."/>
            <person name="Roberto B."/>
            <person name="Veronica D.S."/>
            <person name="Fabio R."/>
            <person name="Monica P."/>
            <person name="Olivier J."/>
            <person name="Enrico T."/>
            <person name="Nicola S."/>
        </authorList>
    </citation>
    <scope>NUCLEOTIDE SEQUENCE [LARGE SCALE GENOMIC DNA]</scope>
    <source>
        <strain evidence="1 2">ATCC 27353</strain>
    </source>
</reference>
<protein>
    <submittedName>
        <fullName evidence="1">Uncharacterized protein</fullName>
    </submittedName>
</protein>
<dbReference type="Proteomes" id="UP000193465">
    <property type="component" value="Unassembled WGS sequence"/>
</dbReference>
<dbReference type="AlphaFoldDB" id="A0A1X1TRF4"/>
<comment type="caution">
    <text evidence="1">The sequence shown here is derived from an EMBL/GenBank/DDBJ whole genome shotgun (WGS) entry which is preliminary data.</text>
</comment>
<sequence length="74" mass="8032">MDQAESDPFLEPKFAPQARDTAVRVDGVDVADSPVEAAVVADTVLNQSLRRSHAVIIMDTYSVVNLRYVVTVDG</sequence>
<proteinExistence type="predicted"/>
<evidence type="ECO:0000313" key="1">
    <source>
        <dbReference type="EMBL" id="ORV47039.1"/>
    </source>
</evidence>
<organism evidence="1 2">
    <name type="scientific">Mycolicibacter engbaekii</name>
    <dbReference type="NCBI Taxonomy" id="188915"/>
    <lineage>
        <taxon>Bacteria</taxon>
        <taxon>Bacillati</taxon>
        <taxon>Actinomycetota</taxon>
        <taxon>Actinomycetes</taxon>
        <taxon>Mycobacteriales</taxon>
        <taxon>Mycobacteriaceae</taxon>
        <taxon>Mycolicibacter</taxon>
    </lineage>
</organism>
<keyword evidence="2" id="KW-1185">Reference proteome</keyword>